<feature type="transmembrane region" description="Helical" evidence="14">
    <location>
        <begin position="688"/>
        <end position="713"/>
    </location>
</feature>
<dbReference type="GO" id="GO:0007156">
    <property type="term" value="P:homophilic cell adhesion via plasma membrane adhesion molecules"/>
    <property type="evidence" value="ECO:0007669"/>
    <property type="project" value="InterPro"/>
</dbReference>
<proteinExistence type="predicted"/>
<dbReference type="Pfam" id="PF15974">
    <property type="entry name" value="Cadherin_tail"/>
    <property type="match status" value="1"/>
</dbReference>
<evidence type="ECO:0000313" key="21">
    <source>
        <dbReference type="Proteomes" id="UP000694542"/>
    </source>
</evidence>
<dbReference type="Ensembl" id="ENSCAFT00000104896.1">
    <property type="protein sequence ID" value="ENSCAFP00000067265.1"/>
    <property type="gene ID" value="ENSCAFG00000006086.6"/>
</dbReference>
<dbReference type="PANTHER" id="PTHR24028:SF66">
    <property type="entry name" value="PROTOCADHERIN GAMMA-B6"/>
    <property type="match status" value="1"/>
</dbReference>
<dbReference type="SUPFAM" id="SSF49313">
    <property type="entry name" value="Cadherin-like"/>
    <property type="match status" value="6"/>
</dbReference>
<dbReference type="InterPro" id="IPR031904">
    <property type="entry name" value="Cadherin_CBD"/>
</dbReference>
<evidence type="ECO:0000256" key="4">
    <source>
        <dbReference type="ARBA" id="ARBA00022692"/>
    </source>
</evidence>
<evidence type="ECO:0000256" key="1">
    <source>
        <dbReference type="ARBA" id="ARBA00003436"/>
    </source>
</evidence>
<evidence type="ECO:0000313" key="19">
    <source>
        <dbReference type="Ensembl" id="ENSCAFP00040006582.1"/>
    </source>
</evidence>
<reference evidence="19" key="2">
    <citation type="submission" date="2018-10" db="EMBL/GenBank/DDBJ databases">
        <title>De novo assembly of a Great Dane genome.</title>
        <authorList>
            <person name="Kidd J.M."/>
            <person name="Pendleton A.L."/>
            <person name="Shen F."/>
            <person name="Emery S."/>
        </authorList>
    </citation>
    <scope>NUCLEOTIDE SEQUENCE [LARGE SCALE GENOMIC DNA]</scope>
    <source>
        <strain evidence="19">Great Dane</strain>
    </source>
</reference>
<dbReference type="FunFam" id="2.60.40.60:FF:000002">
    <property type="entry name" value="Protocadherin alpha 2"/>
    <property type="match status" value="1"/>
</dbReference>
<feature type="domain" description="Cadherin" evidence="16">
    <location>
        <begin position="453"/>
        <end position="562"/>
    </location>
</feature>
<dbReference type="SMART" id="SM00112">
    <property type="entry name" value="CA"/>
    <property type="match status" value="6"/>
</dbReference>
<dbReference type="Ensembl" id="ENSCAFT00040007552.1">
    <property type="protein sequence ID" value="ENSCAFP00040006582.1"/>
    <property type="gene ID" value="ENSCAFG00040003869.1"/>
</dbReference>
<dbReference type="RefSeq" id="XP_038386343.1">
    <property type="nucleotide sequence ID" value="XM_038530415.1"/>
</dbReference>
<evidence type="ECO:0000256" key="5">
    <source>
        <dbReference type="ARBA" id="ARBA00022729"/>
    </source>
</evidence>
<feature type="compositionally biased region" description="Basic residues" evidence="13">
    <location>
        <begin position="921"/>
        <end position="931"/>
    </location>
</feature>
<feature type="domain" description="Cadherin" evidence="16">
    <location>
        <begin position="75"/>
        <end position="133"/>
    </location>
</feature>
<evidence type="ECO:0000313" key="18">
    <source>
        <dbReference type="Ensembl" id="ENSCAFP00030000502.1"/>
    </source>
</evidence>
<dbReference type="OrthoDB" id="6252479at2759"/>
<comment type="function">
    <text evidence="1">Potential calcium-dependent cell-adhesion protein. May be involved in the establishment and maintenance of specific neuronal connections in the brain.</text>
</comment>
<dbReference type="Pfam" id="PF16492">
    <property type="entry name" value="Cadherin_C_2"/>
    <property type="match status" value="1"/>
</dbReference>
<keyword evidence="9 14" id="KW-1133">Transmembrane helix</keyword>
<sequence>MGGSCVRRRPAGRRQVLFPFLLPLFYPAICEPIRYSIPEELAKGSVVGNLAKDLGLSVLDVSARKLRVSAEKLLFYVDAESGDLLVKDRIDREQICKERRRCELQLEAVVENPLNIFHIIVVVEDINDHAPQFHKDEINFEISESVSEGARISLDPATDPDINTNSVKDYQINPNPYFSLMVRVNSDGGKYPELSLEKLLDREEQRSHRLILTALDGGNPSKSATTAIEIFVRDANDNFPVFSKNEYTISVSENLPPGSSVLQVTATDKDEGINAEVNYYFRSTAQSTRHMFSLDEKTGTIKNNQPLDFEDTERYTMEVEARDGGGLSTQCKVIIEILDENDNDPEIIITSLSDEILEDSLPGMVVALFKTQDQDSGENGEVTCNLSRDIPFKIHSSSNNYYKLVTDGALDREHSPQYNVTITATDRGKPPLSSSISITLHIADVNDNAPVFQQASYVVHVAENNPPGASIAQVSASDPDLGPNGRVSYSIVASDLEPRALASYVSVSAQSGVVFAQRAFDHEQLRAFELTLQARDQGSPALSANVSLRVLVGDRNDNAPRVLYPALGPDGSALFDTVPRAAQPGYLVTKVVAVDADSGHNAWLSYHVLQASEPGLFSLGLRTGEVRTARALGDRDAARQRLLVAVRDGGQPPLSATATLLLVFADSLQEALPDVSERQAPADPQAELQFYLVVALALISVLFLLAVILAVALRLRRSSSSTTWGCLRPGLCVKSGPVVPPNCSEGTLPYSYNLCVAHTGKTEFNFLKCNEQLSSGQDILLCNDSSGALIPLQDGHDLTAHPETFTQQAPPNTDWRFSQAQRPGTSGSQNGDETGTWPNNQFDTEMLQAMILASASEAADGSSTLGGGAGTMGLSARYGPQFTLQHVPDYRQNVYIPGSNATLTNAAGKRDGKAPAGGNGSKKKSGKKEKK</sequence>
<dbReference type="PROSITE" id="PS50268">
    <property type="entry name" value="CADHERIN_2"/>
    <property type="match status" value="6"/>
</dbReference>
<evidence type="ECO:0000256" key="7">
    <source>
        <dbReference type="ARBA" id="ARBA00022837"/>
    </source>
</evidence>
<evidence type="ECO:0000259" key="16">
    <source>
        <dbReference type="PROSITE" id="PS50268"/>
    </source>
</evidence>
<keyword evidence="11" id="KW-0325">Glycoprotein</keyword>
<dbReference type="InterPro" id="IPR020894">
    <property type="entry name" value="Cadherin_CS"/>
</dbReference>
<dbReference type="GeneID" id="478038"/>
<evidence type="ECO:0000256" key="12">
    <source>
        <dbReference type="PROSITE-ProRule" id="PRU00043"/>
    </source>
</evidence>
<evidence type="ECO:0000256" key="2">
    <source>
        <dbReference type="ARBA" id="ARBA00004251"/>
    </source>
</evidence>
<dbReference type="RefSeq" id="XP_013963349.1">
    <property type="nucleotide sequence ID" value="XM_014107874.3"/>
</dbReference>
<comment type="subcellular location">
    <subcellularLocation>
        <location evidence="2">Cell membrane</location>
        <topology evidence="2">Single-pass type I membrane protein</topology>
    </subcellularLocation>
</comment>
<dbReference type="InterPro" id="IPR013164">
    <property type="entry name" value="Cadherin_N"/>
</dbReference>
<dbReference type="FunFam" id="2.60.40.60:FF:000018">
    <property type="entry name" value="Protocadherin gamma c3"/>
    <property type="match status" value="1"/>
</dbReference>
<dbReference type="PRINTS" id="PR00205">
    <property type="entry name" value="CADHERIN"/>
</dbReference>
<reference evidence="18" key="3">
    <citation type="submission" date="2019-03" db="EMBL/GenBank/DDBJ databases">
        <authorList>
            <person name="Warren W.C."/>
            <person name="Johnson G.S."/>
        </authorList>
    </citation>
    <scope>NUCLEOTIDE SEQUENCE [LARGE SCALE GENOMIC DNA]</scope>
    <source>
        <strain evidence="18">Basenji</strain>
    </source>
</reference>
<gene>
    <name evidence="19" type="primary">LOC478038</name>
</gene>
<dbReference type="PANTHER" id="PTHR24028">
    <property type="entry name" value="CADHERIN-87A"/>
    <property type="match status" value="1"/>
</dbReference>
<feature type="domain" description="Cadherin" evidence="16">
    <location>
        <begin position="348"/>
        <end position="452"/>
    </location>
</feature>
<keyword evidence="4 14" id="KW-0812">Transmembrane</keyword>
<accession>A0A8P0PG25</accession>
<feature type="domain" description="Cadherin" evidence="16">
    <location>
        <begin position="243"/>
        <end position="347"/>
    </location>
</feature>
<evidence type="ECO:0000313" key="20">
    <source>
        <dbReference type="Proteomes" id="UP000002254"/>
    </source>
</evidence>
<dbReference type="GO" id="GO:0005886">
    <property type="term" value="C:plasma membrane"/>
    <property type="evidence" value="ECO:0007669"/>
    <property type="project" value="UniProtKB-SubCell"/>
</dbReference>
<feature type="signal peptide" evidence="15">
    <location>
        <begin position="1"/>
        <end position="30"/>
    </location>
</feature>
<name>A0A8C0Q0C0_CANLF</name>
<evidence type="ECO:0000256" key="6">
    <source>
        <dbReference type="ARBA" id="ARBA00022737"/>
    </source>
</evidence>
<dbReference type="Proteomes" id="UP000694542">
    <property type="component" value="Chromosome 2"/>
</dbReference>
<keyword evidence="6" id="KW-0677">Repeat</keyword>
<dbReference type="Proteomes" id="UP000694429">
    <property type="component" value="Chromosome 2"/>
</dbReference>
<feature type="compositionally biased region" description="Polar residues" evidence="13">
    <location>
        <begin position="804"/>
        <end position="840"/>
    </location>
</feature>
<keyword evidence="3" id="KW-1003">Cell membrane</keyword>
<protein>
    <submittedName>
        <fullName evidence="19">Protocadherin gamma subfamily C, 5</fullName>
    </submittedName>
</protein>
<feature type="domain" description="Cadherin" evidence="16">
    <location>
        <begin position="577"/>
        <end position="675"/>
    </location>
</feature>
<dbReference type="InterPro" id="IPR015919">
    <property type="entry name" value="Cadherin-like_sf"/>
</dbReference>
<evidence type="ECO:0000313" key="17">
    <source>
        <dbReference type="Ensembl" id="ENSCAFP00000067265.1"/>
    </source>
</evidence>
<dbReference type="AlphaFoldDB" id="A0A8C0Q0C0"/>
<evidence type="ECO:0000256" key="3">
    <source>
        <dbReference type="ARBA" id="ARBA00022475"/>
    </source>
</evidence>
<dbReference type="FunFam" id="2.60.40.60:FF:000129">
    <property type="entry name" value="protocadherin alpha-C2 isoform X1"/>
    <property type="match status" value="1"/>
</dbReference>
<keyword evidence="7 12" id="KW-0106">Calcium</keyword>
<feature type="chain" id="PRO_5044672625" evidence="15">
    <location>
        <begin position="31"/>
        <end position="931"/>
    </location>
</feature>
<dbReference type="Ensembl" id="ENSCAFT00030000570.1">
    <property type="protein sequence ID" value="ENSCAFP00030000502.1"/>
    <property type="gene ID" value="ENSCAFG00030000220.1"/>
</dbReference>
<organism evidence="19 21">
    <name type="scientific">Canis lupus familiaris</name>
    <name type="common">Dog</name>
    <name type="synonym">Canis familiaris</name>
    <dbReference type="NCBI Taxonomy" id="9615"/>
    <lineage>
        <taxon>Eukaryota</taxon>
        <taxon>Metazoa</taxon>
        <taxon>Chordata</taxon>
        <taxon>Craniata</taxon>
        <taxon>Vertebrata</taxon>
        <taxon>Euteleostomi</taxon>
        <taxon>Mammalia</taxon>
        <taxon>Eutheria</taxon>
        <taxon>Laurasiatheria</taxon>
        <taxon>Carnivora</taxon>
        <taxon>Caniformia</taxon>
        <taxon>Canidae</taxon>
        <taxon>Canis</taxon>
    </lineage>
</organism>
<dbReference type="InterPro" id="IPR050174">
    <property type="entry name" value="Protocadherin/Cadherin-CA"/>
</dbReference>
<dbReference type="PROSITE" id="PS00232">
    <property type="entry name" value="CADHERIN_1"/>
    <property type="match status" value="3"/>
</dbReference>
<dbReference type="FunFam" id="2.60.40.60:FF:000004">
    <property type="entry name" value="Protocadherin 1 gamma 2"/>
    <property type="match status" value="1"/>
</dbReference>
<dbReference type="FunFam" id="2.60.40.60:FF:000006">
    <property type="entry name" value="Protocadherin alpha 2"/>
    <property type="match status" value="1"/>
</dbReference>
<keyword evidence="8" id="KW-0130">Cell adhesion</keyword>
<evidence type="ECO:0000256" key="9">
    <source>
        <dbReference type="ARBA" id="ARBA00022989"/>
    </source>
</evidence>
<evidence type="ECO:0000256" key="8">
    <source>
        <dbReference type="ARBA" id="ARBA00022889"/>
    </source>
</evidence>
<reference evidence="19" key="4">
    <citation type="submission" date="2025-05" db="UniProtKB">
        <authorList>
            <consortium name="Ensembl"/>
        </authorList>
    </citation>
    <scope>IDENTIFICATION</scope>
</reference>
<dbReference type="Gene3D" id="2.60.40.60">
    <property type="entry name" value="Cadherins"/>
    <property type="match status" value="6"/>
</dbReference>
<reference evidence="17 20" key="1">
    <citation type="journal article" date="2005" name="Nature">
        <title>Genome sequence, comparative analysis and haplotype structure of the domestic dog.</title>
        <authorList>
            <consortium name="Broad Sequencing Platform"/>
            <person name="Lindblad-Toh K."/>
            <person name="Wade C.M."/>
            <person name="Mikkelsen T.S."/>
            <person name="Karlsson E.K."/>
            <person name="Jaffe D.B."/>
            <person name="Kamal M."/>
            <person name="Clamp M."/>
            <person name="Chang J.L."/>
            <person name="Kulbokas E.J. III"/>
            <person name="Zody M.C."/>
            <person name="Mauceli E."/>
            <person name="Xie X."/>
            <person name="Breen M."/>
            <person name="Wayne R.K."/>
            <person name="Ostrander E.A."/>
            <person name="Ponting C.P."/>
            <person name="Galibert F."/>
            <person name="Smith D.R."/>
            <person name="DeJong P.J."/>
            <person name="Kirkness E."/>
            <person name="Alvarez P."/>
            <person name="Biagi T."/>
            <person name="Brockman W."/>
            <person name="Butler J."/>
            <person name="Chin C.W."/>
            <person name="Cook A."/>
            <person name="Cuff J."/>
            <person name="Daly M.J."/>
            <person name="DeCaprio D."/>
            <person name="Gnerre S."/>
            <person name="Grabherr M."/>
            <person name="Kellis M."/>
            <person name="Kleber M."/>
            <person name="Bardeleben C."/>
            <person name="Goodstadt L."/>
            <person name="Heger A."/>
            <person name="Hitte C."/>
            <person name="Kim L."/>
            <person name="Koepfli K.P."/>
            <person name="Parker H.G."/>
            <person name="Pollinger J.P."/>
            <person name="Searle S.M."/>
            <person name="Sutter N.B."/>
            <person name="Thomas R."/>
            <person name="Webber C."/>
            <person name="Baldwin J."/>
            <person name="Abebe A."/>
            <person name="Abouelleil A."/>
            <person name="Aftuck L."/>
            <person name="Ait-Zahra M."/>
            <person name="Aldredge T."/>
            <person name="Allen N."/>
            <person name="An P."/>
            <person name="Anderson S."/>
            <person name="Antoine C."/>
            <person name="Arachchi H."/>
            <person name="Aslam A."/>
            <person name="Ayotte L."/>
            <person name="Bachantsang P."/>
            <person name="Barry A."/>
            <person name="Bayul T."/>
            <person name="Benamara M."/>
            <person name="Berlin A."/>
            <person name="Bessette D."/>
            <person name="Blitshteyn B."/>
            <person name="Bloom T."/>
            <person name="Blye J."/>
            <person name="Boguslavskiy L."/>
            <person name="Bonnet C."/>
            <person name="Boukhgalter B."/>
            <person name="Brown A."/>
            <person name="Cahill P."/>
            <person name="Calixte N."/>
            <person name="Camarata J."/>
            <person name="Cheshatsang Y."/>
            <person name="Chu J."/>
            <person name="Citroen M."/>
            <person name="Collymore A."/>
            <person name="Cooke P."/>
            <person name="Dawoe T."/>
            <person name="Daza R."/>
            <person name="Decktor K."/>
            <person name="DeGray S."/>
            <person name="Dhargay N."/>
            <person name="Dooley K."/>
            <person name="Dooley K."/>
            <person name="Dorje P."/>
            <person name="Dorjee K."/>
            <person name="Dorris L."/>
            <person name="Duffey N."/>
            <person name="Dupes A."/>
            <person name="Egbiremolen O."/>
            <person name="Elong R."/>
            <person name="Falk J."/>
            <person name="Farina A."/>
            <person name="Faro S."/>
            <person name="Ferguson D."/>
            <person name="Ferreira P."/>
            <person name="Fisher S."/>
            <person name="FitzGerald M."/>
            <person name="Foley K."/>
            <person name="Foley C."/>
            <person name="Franke A."/>
            <person name="Friedrich D."/>
            <person name="Gage D."/>
            <person name="Garber M."/>
            <person name="Gearin G."/>
            <person name="Giannoukos G."/>
            <person name="Goode T."/>
            <person name="Goyette A."/>
            <person name="Graham J."/>
            <person name="Grandbois E."/>
            <person name="Gyaltsen K."/>
            <person name="Hafez N."/>
            <person name="Hagopian D."/>
            <person name="Hagos B."/>
            <person name="Hall J."/>
            <person name="Healy C."/>
            <person name="Hegarty R."/>
            <person name="Honan T."/>
            <person name="Horn A."/>
            <person name="Houde N."/>
            <person name="Hughes L."/>
            <person name="Hunnicutt L."/>
            <person name="Husby M."/>
            <person name="Jester B."/>
            <person name="Jones C."/>
            <person name="Kamat A."/>
            <person name="Kanga B."/>
            <person name="Kells C."/>
            <person name="Khazanovich D."/>
            <person name="Kieu A.C."/>
            <person name="Kisner P."/>
            <person name="Kumar M."/>
            <person name="Lance K."/>
            <person name="Landers T."/>
            <person name="Lara M."/>
            <person name="Lee W."/>
            <person name="Leger J.P."/>
            <person name="Lennon N."/>
            <person name="Leuper L."/>
            <person name="LeVine S."/>
            <person name="Liu J."/>
            <person name="Liu X."/>
            <person name="Lokyitsang Y."/>
            <person name="Lokyitsang T."/>
            <person name="Lui A."/>
            <person name="Macdonald J."/>
            <person name="Major J."/>
            <person name="Marabella R."/>
            <person name="Maru K."/>
            <person name="Matthews C."/>
            <person name="McDonough S."/>
            <person name="Mehta T."/>
            <person name="Meldrim J."/>
            <person name="Melnikov A."/>
            <person name="Meneus L."/>
            <person name="Mihalev A."/>
            <person name="Mihova T."/>
            <person name="Miller K."/>
            <person name="Mittelman R."/>
            <person name="Mlenga V."/>
            <person name="Mulrain L."/>
            <person name="Munson G."/>
            <person name="Navidi A."/>
            <person name="Naylor J."/>
            <person name="Nguyen T."/>
            <person name="Nguyen N."/>
            <person name="Nguyen C."/>
            <person name="Nguyen T."/>
            <person name="Nicol R."/>
            <person name="Norbu N."/>
            <person name="Norbu C."/>
            <person name="Novod N."/>
            <person name="Nyima T."/>
            <person name="Olandt P."/>
            <person name="O'Neill B."/>
            <person name="O'Neill K."/>
            <person name="Osman S."/>
            <person name="Oyono L."/>
            <person name="Patti C."/>
            <person name="Perrin D."/>
            <person name="Phunkhang P."/>
            <person name="Pierre F."/>
            <person name="Priest M."/>
            <person name="Rachupka A."/>
            <person name="Raghuraman S."/>
            <person name="Rameau R."/>
            <person name="Ray V."/>
            <person name="Raymond C."/>
            <person name="Rege F."/>
            <person name="Rise C."/>
            <person name="Rogers J."/>
            <person name="Rogov P."/>
            <person name="Sahalie J."/>
            <person name="Settipalli S."/>
            <person name="Sharpe T."/>
            <person name="Shea T."/>
            <person name="Sheehan M."/>
            <person name="Sherpa N."/>
            <person name="Shi J."/>
            <person name="Shih D."/>
            <person name="Sloan J."/>
            <person name="Smith C."/>
            <person name="Sparrow T."/>
            <person name="Stalker J."/>
            <person name="Stange-Thomann N."/>
            <person name="Stavropoulos S."/>
            <person name="Stone C."/>
            <person name="Stone S."/>
            <person name="Sykes S."/>
            <person name="Tchuinga P."/>
            <person name="Tenzing P."/>
            <person name="Tesfaye S."/>
            <person name="Thoulutsang D."/>
            <person name="Thoulutsang Y."/>
            <person name="Topham K."/>
            <person name="Topping I."/>
            <person name="Tsamla T."/>
            <person name="Vassiliev H."/>
            <person name="Venkataraman V."/>
            <person name="Vo A."/>
            <person name="Wangchuk T."/>
            <person name="Wangdi T."/>
            <person name="Weiand M."/>
            <person name="Wilkinson J."/>
            <person name="Wilson A."/>
            <person name="Yadav S."/>
            <person name="Yang S."/>
            <person name="Yang X."/>
            <person name="Young G."/>
            <person name="Yu Q."/>
            <person name="Zainoun J."/>
            <person name="Zembek L."/>
            <person name="Zimmer A."/>
            <person name="Lander E.S."/>
        </authorList>
    </citation>
    <scope>NUCLEOTIDE SEQUENCE [LARGE SCALE GENOMIC DNA]</scope>
    <source>
        <strain evidence="17">Boxer</strain>
    </source>
</reference>
<evidence type="ECO:0000256" key="13">
    <source>
        <dbReference type="SAM" id="MobiDB-lite"/>
    </source>
</evidence>
<evidence type="ECO:0000256" key="10">
    <source>
        <dbReference type="ARBA" id="ARBA00023136"/>
    </source>
</evidence>
<dbReference type="GO" id="GO:0005509">
    <property type="term" value="F:calcium ion binding"/>
    <property type="evidence" value="ECO:0007669"/>
    <property type="project" value="UniProtKB-UniRule"/>
</dbReference>
<dbReference type="Proteomes" id="UP000002254">
    <property type="component" value="Chromosome 2"/>
</dbReference>
<feature type="region of interest" description="Disordered" evidence="13">
    <location>
        <begin position="802"/>
        <end position="840"/>
    </location>
</feature>
<feature type="region of interest" description="Disordered" evidence="13">
    <location>
        <begin position="901"/>
        <end position="931"/>
    </location>
</feature>
<evidence type="ECO:0000256" key="15">
    <source>
        <dbReference type="SAM" id="SignalP"/>
    </source>
</evidence>
<dbReference type="FunFam" id="2.60.40.60:FF:000001">
    <property type="entry name" value="Protocadherin alpha 2"/>
    <property type="match status" value="1"/>
</dbReference>
<dbReference type="CDD" id="cd11304">
    <property type="entry name" value="Cadherin_repeat"/>
    <property type="match status" value="6"/>
</dbReference>
<dbReference type="Pfam" id="PF08266">
    <property type="entry name" value="Cadherin_2"/>
    <property type="match status" value="1"/>
</dbReference>
<evidence type="ECO:0000256" key="11">
    <source>
        <dbReference type="ARBA" id="ARBA00023180"/>
    </source>
</evidence>
<dbReference type="InterPro" id="IPR032455">
    <property type="entry name" value="Cadherin_C"/>
</dbReference>
<feature type="domain" description="Cadherin" evidence="16">
    <location>
        <begin position="134"/>
        <end position="242"/>
    </location>
</feature>
<keyword evidence="5 15" id="KW-0732">Signal</keyword>
<dbReference type="InterPro" id="IPR002126">
    <property type="entry name" value="Cadherin-like_dom"/>
</dbReference>
<keyword evidence="10 14" id="KW-0472">Membrane</keyword>
<evidence type="ECO:0000256" key="14">
    <source>
        <dbReference type="SAM" id="Phobius"/>
    </source>
</evidence>
<accession>A0A8C0Q0C0</accession>
<dbReference type="Pfam" id="PF00028">
    <property type="entry name" value="Cadherin"/>
    <property type="match status" value="5"/>
</dbReference>